<dbReference type="Pfam" id="PF10543">
    <property type="entry name" value="ORF6N"/>
    <property type="match status" value="1"/>
</dbReference>
<gene>
    <name evidence="2" type="ORF">SAMN04488104_100221</name>
</gene>
<evidence type="ECO:0000313" key="3">
    <source>
        <dbReference type="Proteomes" id="UP000199060"/>
    </source>
</evidence>
<accession>A0A1G6MRJ7</accession>
<protein>
    <submittedName>
        <fullName evidence="2">ORF6N domain-containing protein</fullName>
    </submittedName>
</protein>
<dbReference type="InterPro" id="IPR018873">
    <property type="entry name" value="KilA-N_DNA-bd_domain"/>
</dbReference>
<evidence type="ECO:0000313" key="2">
    <source>
        <dbReference type="EMBL" id="SDC58081.1"/>
    </source>
</evidence>
<sequence>MYGVPTKRLNEQVKRNSDRFPVDFMFQLDEEEWRNLKSQNATSSWGGRRTPPYVFTEQGVSMLFSVLNSPQAIQINISIIRVFVKIREWGLNYGELALKIKELEKNSSDHQEHIAHIYQMIEELLRPNLEKRT</sequence>
<organism evidence="2 3">
    <name type="scientific">Algoriphagus faecimaris</name>
    <dbReference type="NCBI Taxonomy" id="686796"/>
    <lineage>
        <taxon>Bacteria</taxon>
        <taxon>Pseudomonadati</taxon>
        <taxon>Bacteroidota</taxon>
        <taxon>Cytophagia</taxon>
        <taxon>Cytophagales</taxon>
        <taxon>Cyclobacteriaceae</taxon>
        <taxon>Algoriphagus</taxon>
    </lineage>
</organism>
<dbReference type="STRING" id="686796.SAMN04488104_100221"/>
<feature type="domain" description="KilA-N DNA-binding" evidence="1">
    <location>
        <begin position="1"/>
        <end position="66"/>
    </location>
</feature>
<dbReference type="AlphaFoldDB" id="A0A1G6MRJ7"/>
<dbReference type="Proteomes" id="UP000199060">
    <property type="component" value="Unassembled WGS sequence"/>
</dbReference>
<reference evidence="3" key="1">
    <citation type="submission" date="2016-10" db="EMBL/GenBank/DDBJ databases">
        <authorList>
            <person name="Varghese N."/>
            <person name="Submissions S."/>
        </authorList>
    </citation>
    <scope>NUCLEOTIDE SEQUENCE [LARGE SCALE GENOMIC DNA]</scope>
    <source>
        <strain evidence="3">DSM 23095</strain>
    </source>
</reference>
<dbReference type="EMBL" id="FNAC01000002">
    <property type="protein sequence ID" value="SDC58081.1"/>
    <property type="molecule type" value="Genomic_DNA"/>
</dbReference>
<proteinExistence type="predicted"/>
<keyword evidence="3" id="KW-1185">Reference proteome</keyword>
<name>A0A1G6MRJ7_9BACT</name>
<evidence type="ECO:0000259" key="1">
    <source>
        <dbReference type="Pfam" id="PF10543"/>
    </source>
</evidence>